<keyword evidence="2" id="KW-1185">Reference proteome</keyword>
<evidence type="ECO:0000313" key="1">
    <source>
        <dbReference type="EMBL" id="KAH7915925.1"/>
    </source>
</evidence>
<dbReference type="EMBL" id="MU267595">
    <property type="protein sequence ID" value="KAH7915925.1"/>
    <property type="molecule type" value="Genomic_DNA"/>
</dbReference>
<proteinExistence type="predicted"/>
<evidence type="ECO:0000313" key="2">
    <source>
        <dbReference type="Proteomes" id="UP000790377"/>
    </source>
</evidence>
<dbReference type="Proteomes" id="UP000790377">
    <property type="component" value="Unassembled WGS sequence"/>
</dbReference>
<gene>
    <name evidence="1" type="ORF">BJ138DRAFT_826359</name>
</gene>
<organism evidence="1 2">
    <name type="scientific">Hygrophoropsis aurantiaca</name>
    <dbReference type="NCBI Taxonomy" id="72124"/>
    <lineage>
        <taxon>Eukaryota</taxon>
        <taxon>Fungi</taxon>
        <taxon>Dikarya</taxon>
        <taxon>Basidiomycota</taxon>
        <taxon>Agaricomycotina</taxon>
        <taxon>Agaricomycetes</taxon>
        <taxon>Agaricomycetidae</taxon>
        <taxon>Boletales</taxon>
        <taxon>Coniophorineae</taxon>
        <taxon>Hygrophoropsidaceae</taxon>
        <taxon>Hygrophoropsis</taxon>
    </lineage>
</organism>
<name>A0ACB8ARF9_9AGAM</name>
<accession>A0ACB8ARF9</accession>
<protein>
    <submittedName>
        <fullName evidence="1">WD40-repeat-containing domain protein</fullName>
    </submittedName>
</protein>
<comment type="caution">
    <text evidence="1">The sequence shown here is derived from an EMBL/GenBank/DDBJ whole genome shotgun (WGS) entry which is preliminary data.</text>
</comment>
<sequence length="367" mass="40875">MLDWRQLYRSRAALERRWRDPEGEPQVQRIEGHRDSVYCLDFDSSRIITGSRDRTIKVWCVKTGKCLATFEGHAGSVLCLKFERDWDIAIPNGEHSDHKIAPTEATRSSEARGFMVSGSSDCSVCVWDLISSRNDKDGAVEIRAEVRKVLRGHAAGVLDLRMDDRWVVSCSKDALINVYSRQTLALHTVLRGHEGPVNAVGLEGGHVVSASGDGKMMLWDVETGERVRVYEGHERGLACIEFKNDLILSGSNDCTIKLWRASTGECLHTFAGHTSLVRALCFDPKTGYIVSASYDRSVRVWEWRDGDGEGSQQTIAGTSSTSGWRGSVMNVAVPGKPKGLGRLVREFRNLHASHIFDVKFDVGRIVR</sequence>
<reference evidence="1" key="1">
    <citation type="journal article" date="2021" name="New Phytol.">
        <title>Evolutionary innovations through gain and loss of genes in the ectomycorrhizal Boletales.</title>
        <authorList>
            <person name="Wu G."/>
            <person name="Miyauchi S."/>
            <person name="Morin E."/>
            <person name="Kuo A."/>
            <person name="Drula E."/>
            <person name="Varga T."/>
            <person name="Kohler A."/>
            <person name="Feng B."/>
            <person name="Cao Y."/>
            <person name="Lipzen A."/>
            <person name="Daum C."/>
            <person name="Hundley H."/>
            <person name="Pangilinan J."/>
            <person name="Johnson J."/>
            <person name="Barry K."/>
            <person name="LaButti K."/>
            <person name="Ng V."/>
            <person name="Ahrendt S."/>
            <person name="Min B."/>
            <person name="Choi I.G."/>
            <person name="Park H."/>
            <person name="Plett J.M."/>
            <person name="Magnuson J."/>
            <person name="Spatafora J.W."/>
            <person name="Nagy L.G."/>
            <person name="Henrissat B."/>
            <person name="Grigoriev I.V."/>
            <person name="Yang Z.L."/>
            <person name="Xu J."/>
            <person name="Martin F.M."/>
        </authorList>
    </citation>
    <scope>NUCLEOTIDE SEQUENCE</scope>
    <source>
        <strain evidence="1">ATCC 28755</strain>
    </source>
</reference>